<sequence length="98" mass="10977">MQGTPSWFTSLEQEQHEDQAKSNKKRDLKRLKKQPAQRPTQCKPEQRKSGKLVKEFLRLLVVGVGCSEGSLQSNPSSGILPDFGRRGDVGDSALNFHK</sequence>
<dbReference type="EMBL" id="KQ992604">
    <property type="protein sequence ID" value="KZV49960.1"/>
    <property type="molecule type" value="Genomic_DNA"/>
</dbReference>
<name>A0A2Z7CSA3_9LAMI</name>
<proteinExistence type="predicted"/>
<evidence type="ECO:0000313" key="2">
    <source>
        <dbReference type="EMBL" id="KZV49960.1"/>
    </source>
</evidence>
<feature type="region of interest" description="Disordered" evidence="1">
    <location>
        <begin position="1"/>
        <end position="49"/>
    </location>
</feature>
<reference evidence="2 3" key="1">
    <citation type="journal article" date="2015" name="Proc. Natl. Acad. Sci. U.S.A.">
        <title>The resurrection genome of Boea hygrometrica: A blueprint for survival of dehydration.</title>
        <authorList>
            <person name="Xiao L."/>
            <person name="Yang G."/>
            <person name="Zhang L."/>
            <person name="Yang X."/>
            <person name="Zhao S."/>
            <person name="Ji Z."/>
            <person name="Zhou Q."/>
            <person name="Hu M."/>
            <person name="Wang Y."/>
            <person name="Chen M."/>
            <person name="Xu Y."/>
            <person name="Jin H."/>
            <person name="Xiao X."/>
            <person name="Hu G."/>
            <person name="Bao F."/>
            <person name="Hu Y."/>
            <person name="Wan P."/>
            <person name="Li L."/>
            <person name="Deng X."/>
            <person name="Kuang T."/>
            <person name="Xiang C."/>
            <person name="Zhu J.K."/>
            <person name="Oliver M.J."/>
            <person name="He Y."/>
        </authorList>
    </citation>
    <scope>NUCLEOTIDE SEQUENCE [LARGE SCALE GENOMIC DNA]</scope>
    <source>
        <strain evidence="3">cv. XS01</strain>
    </source>
</reference>
<dbReference type="AlphaFoldDB" id="A0A2Z7CSA3"/>
<dbReference type="Proteomes" id="UP000250235">
    <property type="component" value="Unassembled WGS sequence"/>
</dbReference>
<accession>A0A2Z7CSA3</accession>
<evidence type="ECO:0000313" key="3">
    <source>
        <dbReference type="Proteomes" id="UP000250235"/>
    </source>
</evidence>
<feature type="compositionally biased region" description="Basic residues" evidence="1">
    <location>
        <begin position="22"/>
        <end position="35"/>
    </location>
</feature>
<feature type="compositionally biased region" description="Polar residues" evidence="1">
    <location>
        <begin position="1"/>
        <end position="12"/>
    </location>
</feature>
<evidence type="ECO:0000256" key="1">
    <source>
        <dbReference type="SAM" id="MobiDB-lite"/>
    </source>
</evidence>
<organism evidence="2 3">
    <name type="scientific">Dorcoceras hygrometricum</name>
    <dbReference type="NCBI Taxonomy" id="472368"/>
    <lineage>
        <taxon>Eukaryota</taxon>
        <taxon>Viridiplantae</taxon>
        <taxon>Streptophyta</taxon>
        <taxon>Embryophyta</taxon>
        <taxon>Tracheophyta</taxon>
        <taxon>Spermatophyta</taxon>
        <taxon>Magnoliopsida</taxon>
        <taxon>eudicotyledons</taxon>
        <taxon>Gunneridae</taxon>
        <taxon>Pentapetalae</taxon>
        <taxon>asterids</taxon>
        <taxon>lamiids</taxon>
        <taxon>Lamiales</taxon>
        <taxon>Gesneriaceae</taxon>
        <taxon>Didymocarpoideae</taxon>
        <taxon>Trichosporeae</taxon>
        <taxon>Loxocarpinae</taxon>
        <taxon>Dorcoceras</taxon>
    </lineage>
</organism>
<protein>
    <submittedName>
        <fullName evidence="2">Uncharacterized protein</fullName>
    </submittedName>
</protein>
<gene>
    <name evidence="2" type="ORF">F511_04268</name>
</gene>
<keyword evidence="3" id="KW-1185">Reference proteome</keyword>
<feature type="region of interest" description="Disordered" evidence="1">
    <location>
        <begin position="69"/>
        <end position="98"/>
    </location>
</feature>